<evidence type="ECO:0000313" key="2">
    <source>
        <dbReference type="EMBL" id="GAA5078538.1"/>
    </source>
</evidence>
<proteinExistence type="predicted"/>
<organism evidence="2 3">
    <name type="scientific">Streptomyces similanensis</name>
    <dbReference type="NCBI Taxonomy" id="1274988"/>
    <lineage>
        <taxon>Bacteria</taxon>
        <taxon>Bacillati</taxon>
        <taxon>Actinomycetota</taxon>
        <taxon>Actinomycetes</taxon>
        <taxon>Kitasatosporales</taxon>
        <taxon>Streptomycetaceae</taxon>
        <taxon>Streptomyces</taxon>
    </lineage>
</organism>
<reference evidence="3" key="1">
    <citation type="journal article" date="2019" name="Int. J. Syst. Evol. Microbiol.">
        <title>The Global Catalogue of Microorganisms (GCM) 10K type strain sequencing project: providing services to taxonomists for standard genome sequencing and annotation.</title>
        <authorList>
            <consortium name="The Broad Institute Genomics Platform"/>
            <consortium name="The Broad Institute Genome Sequencing Center for Infectious Disease"/>
            <person name="Wu L."/>
            <person name="Ma J."/>
        </authorList>
    </citation>
    <scope>NUCLEOTIDE SEQUENCE [LARGE SCALE GENOMIC DNA]</scope>
    <source>
        <strain evidence="3">JCM 18410</strain>
    </source>
</reference>
<dbReference type="Proteomes" id="UP001500124">
    <property type="component" value="Unassembled WGS sequence"/>
</dbReference>
<feature type="compositionally biased region" description="Polar residues" evidence="1">
    <location>
        <begin position="25"/>
        <end position="35"/>
    </location>
</feature>
<name>A0ABP9LHA4_9ACTN</name>
<evidence type="ECO:0000256" key="1">
    <source>
        <dbReference type="SAM" id="MobiDB-lite"/>
    </source>
</evidence>
<protein>
    <submittedName>
        <fullName evidence="2">Uncharacterized protein</fullName>
    </submittedName>
</protein>
<keyword evidence="3" id="KW-1185">Reference proteome</keyword>
<feature type="region of interest" description="Disordered" evidence="1">
    <location>
        <begin position="15"/>
        <end position="40"/>
    </location>
</feature>
<dbReference type="EMBL" id="BAABKC010000128">
    <property type="protein sequence ID" value="GAA5078538.1"/>
    <property type="molecule type" value="Genomic_DNA"/>
</dbReference>
<sequence length="122" mass="13644">MAKIHTARLTAGGPTWDLRAERNPVGNSGNRSTLPTKAKDAPAYVQRNLTWLTAALRDGREDIARELLKESRFLIRKFPSQFDETVRRKLAAAATLLRSPAWKAHAAERRHSGPGSSRTRSR</sequence>
<comment type="caution">
    <text evidence="2">The sequence shown here is derived from an EMBL/GenBank/DDBJ whole genome shotgun (WGS) entry which is preliminary data.</text>
</comment>
<feature type="region of interest" description="Disordered" evidence="1">
    <location>
        <begin position="101"/>
        <end position="122"/>
    </location>
</feature>
<evidence type="ECO:0000313" key="3">
    <source>
        <dbReference type="Proteomes" id="UP001500124"/>
    </source>
</evidence>
<accession>A0ABP9LHA4</accession>
<gene>
    <name evidence="2" type="ORF">GCM10023336_70360</name>
</gene>